<organism evidence="1 3">
    <name type="scientific">Didymodactylos carnosus</name>
    <dbReference type="NCBI Taxonomy" id="1234261"/>
    <lineage>
        <taxon>Eukaryota</taxon>
        <taxon>Metazoa</taxon>
        <taxon>Spiralia</taxon>
        <taxon>Gnathifera</taxon>
        <taxon>Rotifera</taxon>
        <taxon>Eurotatoria</taxon>
        <taxon>Bdelloidea</taxon>
        <taxon>Philodinida</taxon>
        <taxon>Philodinidae</taxon>
        <taxon>Didymodactylos</taxon>
    </lineage>
</organism>
<comment type="caution">
    <text evidence="1">The sequence shown here is derived from an EMBL/GenBank/DDBJ whole genome shotgun (WGS) entry which is preliminary data.</text>
</comment>
<evidence type="ECO:0000313" key="1">
    <source>
        <dbReference type="EMBL" id="CAF1279150.1"/>
    </source>
</evidence>
<accession>A0A8S2EXJ4</accession>
<dbReference type="AlphaFoldDB" id="A0A8S2EXJ4"/>
<evidence type="ECO:0000313" key="3">
    <source>
        <dbReference type="Proteomes" id="UP000677228"/>
    </source>
</evidence>
<sequence length="143" mass="16282">MAQENNLEIVDKLNELPSTQERVITIAIESDPLSKCLGELRNVLYELEKENIHTLYQTVLPLSTLLNNISVSEAANLPLHTYFINKLSEKEPLLNLLPEVGYMSTNGGPYEYHAPVNASQENKRKILIDEIQQFCEDLKNLKD</sequence>
<dbReference type="EMBL" id="CAJOBA010039824">
    <property type="protein sequence ID" value="CAF4084051.1"/>
    <property type="molecule type" value="Genomic_DNA"/>
</dbReference>
<feature type="non-terminal residue" evidence="1">
    <location>
        <position position="143"/>
    </location>
</feature>
<dbReference type="Proteomes" id="UP000682733">
    <property type="component" value="Unassembled WGS sequence"/>
</dbReference>
<dbReference type="EMBL" id="CAJNOK010018262">
    <property type="protein sequence ID" value="CAF1279150.1"/>
    <property type="molecule type" value="Genomic_DNA"/>
</dbReference>
<proteinExistence type="predicted"/>
<reference evidence="1" key="1">
    <citation type="submission" date="2021-02" db="EMBL/GenBank/DDBJ databases">
        <authorList>
            <person name="Nowell W R."/>
        </authorList>
    </citation>
    <scope>NUCLEOTIDE SEQUENCE</scope>
</reference>
<name>A0A8S2EXJ4_9BILA</name>
<feature type="non-terminal residue" evidence="1">
    <location>
        <position position="1"/>
    </location>
</feature>
<gene>
    <name evidence="1" type="ORF">OVA965_LOCUS27553</name>
    <name evidence="2" type="ORF">TMI583_LOCUS28297</name>
</gene>
<dbReference type="Proteomes" id="UP000677228">
    <property type="component" value="Unassembled WGS sequence"/>
</dbReference>
<protein>
    <submittedName>
        <fullName evidence="1">Uncharacterized protein</fullName>
    </submittedName>
</protein>
<evidence type="ECO:0000313" key="2">
    <source>
        <dbReference type="EMBL" id="CAF4084051.1"/>
    </source>
</evidence>